<accession>A0A5N6KQP6</accession>
<dbReference type="PANTHER" id="PTHR21310">
    <property type="entry name" value="AMINOGLYCOSIDE PHOSPHOTRANSFERASE-RELATED-RELATED"/>
    <property type="match status" value="1"/>
</dbReference>
<feature type="domain" description="Aminoglycoside phosphotransferase" evidence="2">
    <location>
        <begin position="62"/>
        <end position="211"/>
    </location>
</feature>
<dbReference type="Proteomes" id="UP000327013">
    <property type="component" value="Unassembled WGS sequence"/>
</dbReference>
<reference evidence="3 4" key="1">
    <citation type="submission" date="2019-06" db="EMBL/GenBank/DDBJ databases">
        <title>A chromosomal-level reference genome of Carpinus fangiana (Coryloideae, Betulaceae).</title>
        <authorList>
            <person name="Yang X."/>
            <person name="Wang Z."/>
            <person name="Zhang L."/>
            <person name="Hao G."/>
            <person name="Liu J."/>
            <person name="Yang Y."/>
        </authorList>
    </citation>
    <scope>NUCLEOTIDE SEQUENCE [LARGE SCALE GENOMIC DNA]</scope>
    <source>
        <strain evidence="3">Cfa_2016G</strain>
        <tissue evidence="3">Leaf</tissue>
    </source>
</reference>
<dbReference type="InterPro" id="IPR011009">
    <property type="entry name" value="Kinase-like_dom_sf"/>
</dbReference>
<dbReference type="AlphaFoldDB" id="A0A5N6KQP6"/>
<comment type="caution">
    <text evidence="3">The sequence shown here is derived from an EMBL/GenBank/DDBJ whole genome shotgun (WGS) entry which is preliminary data.</text>
</comment>
<dbReference type="InterPro" id="IPR051678">
    <property type="entry name" value="AGP_Transferase"/>
</dbReference>
<evidence type="ECO:0000256" key="1">
    <source>
        <dbReference type="SAM" id="MobiDB-lite"/>
    </source>
</evidence>
<evidence type="ECO:0000313" key="3">
    <source>
        <dbReference type="EMBL" id="KAB8338773.1"/>
    </source>
</evidence>
<dbReference type="SUPFAM" id="SSF56112">
    <property type="entry name" value="Protein kinase-like (PK-like)"/>
    <property type="match status" value="1"/>
</dbReference>
<dbReference type="InterPro" id="IPR002575">
    <property type="entry name" value="Aminoglycoside_PTrfase"/>
</dbReference>
<feature type="region of interest" description="Disordered" evidence="1">
    <location>
        <begin position="275"/>
        <end position="294"/>
    </location>
</feature>
<dbReference type="Pfam" id="PF01636">
    <property type="entry name" value="APH"/>
    <property type="match status" value="1"/>
</dbReference>
<sequence length="294" mass="33401">MQDIDKDSPESHIIQFCLSPPQHLLLTDPRYTNSVLRLPGPWVIKYGISVSPNEARNQRYARRIIDLDIVYVPQVYRSFTDDEGVGYVIMEYVEGKPIYSIDSDSQQDAICRMLAHFASLSSSMPGPLGGGSSPALIFGEQSEPTFMTIQDIEEWINDRLLLSQTQVSFTNTRLSLCHLDIAPRNLLQRDDGSLCLIDWATAGFYPWFFEVCSQRLVVPQCNIFNQQLLECMNEPSAAEDTLIRTMLLAWFNCQKYNMPRSQRRNKKDFERGDVKIMLHSGPPPPGAIHQPGPT</sequence>
<name>A0A5N6KQP6_9ROSI</name>
<evidence type="ECO:0000259" key="2">
    <source>
        <dbReference type="Pfam" id="PF01636"/>
    </source>
</evidence>
<feature type="compositionally biased region" description="Pro residues" evidence="1">
    <location>
        <begin position="281"/>
        <end position="294"/>
    </location>
</feature>
<keyword evidence="4" id="KW-1185">Reference proteome</keyword>
<dbReference type="EMBL" id="VIBQ01000010">
    <property type="protein sequence ID" value="KAB8338773.1"/>
    <property type="molecule type" value="Genomic_DNA"/>
</dbReference>
<dbReference type="PANTHER" id="PTHR21310:SF39">
    <property type="entry name" value="AMINOGLYCOSIDE PHOSPHOTRANSFERASE DOMAIN-CONTAINING PROTEIN"/>
    <property type="match status" value="1"/>
</dbReference>
<dbReference type="OrthoDB" id="3250044at2759"/>
<protein>
    <recommendedName>
        <fullName evidence="2">Aminoglycoside phosphotransferase domain-containing protein</fullName>
    </recommendedName>
</protein>
<organism evidence="3 4">
    <name type="scientific">Carpinus fangiana</name>
    <dbReference type="NCBI Taxonomy" id="176857"/>
    <lineage>
        <taxon>Eukaryota</taxon>
        <taxon>Viridiplantae</taxon>
        <taxon>Streptophyta</taxon>
        <taxon>Embryophyta</taxon>
        <taxon>Tracheophyta</taxon>
        <taxon>Spermatophyta</taxon>
        <taxon>Magnoliopsida</taxon>
        <taxon>eudicotyledons</taxon>
        <taxon>Gunneridae</taxon>
        <taxon>Pentapetalae</taxon>
        <taxon>rosids</taxon>
        <taxon>fabids</taxon>
        <taxon>Fagales</taxon>
        <taxon>Betulaceae</taxon>
        <taxon>Carpinus</taxon>
    </lineage>
</organism>
<proteinExistence type="predicted"/>
<evidence type="ECO:0000313" key="4">
    <source>
        <dbReference type="Proteomes" id="UP000327013"/>
    </source>
</evidence>
<dbReference type="Gene3D" id="3.90.1200.10">
    <property type="match status" value="1"/>
</dbReference>
<gene>
    <name evidence="3" type="ORF">FH972_021718</name>
</gene>